<dbReference type="PANTHER" id="PTHR43720:SF2">
    <property type="entry name" value="2-AMINOMUCONIC SEMIALDEHYDE DEHYDROGENASE"/>
    <property type="match status" value="1"/>
</dbReference>
<dbReference type="InterPro" id="IPR016161">
    <property type="entry name" value="Ald_DH/histidinol_DH"/>
</dbReference>
<reference evidence="8" key="1">
    <citation type="journal article" date="2019" name="Int. J. Syst. Evol. Microbiol.">
        <title>The Global Catalogue of Microorganisms (GCM) 10K type strain sequencing project: providing services to taxonomists for standard genome sequencing and annotation.</title>
        <authorList>
            <consortium name="The Broad Institute Genomics Platform"/>
            <consortium name="The Broad Institute Genome Sequencing Center for Infectious Disease"/>
            <person name="Wu L."/>
            <person name="Ma J."/>
        </authorList>
    </citation>
    <scope>NUCLEOTIDE SEQUENCE [LARGE SCALE GENOMIC DNA]</scope>
    <source>
        <strain evidence="8">CGMCC 1.12931</strain>
    </source>
</reference>
<keyword evidence="8" id="KW-1185">Reference proteome</keyword>
<dbReference type="PANTHER" id="PTHR43720">
    <property type="entry name" value="2-AMINOMUCONIC SEMIALDEHYDE DEHYDROGENASE"/>
    <property type="match status" value="1"/>
</dbReference>
<dbReference type="RefSeq" id="WP_188459429.1">
    <property type="nucleotide sequence ID" value="NZ_BMGM01000012.1"/>
</dbReference>
<comment type="caution">
    <text evidence="7">The sequence shown here is derived from an EMBL/GenBank/DDBJ whole genome shotgun (WGS) entry which is preliminary data.</text>
</comment>
<evidence type="ECO:0000256" key="5">
    <source>
        <dbReference type="RuleBase" id="RU003345"/>
    </source>
</evidence>
<sequence length="484" mass="52999">MLEISNYINGDFVESTSKLQLDVIDPSSAKVYGKMPSSNKDDIELAVQAAEKALPNWKNSTLAFRSKILQNIADLIENNAEDLARAESKDNGKPISLAAKVDIPRAAQNFSFFAKAITQFSSEAHESSGLQSINFTLRKPIGIVGCISPWNLPLYLFTWKIAPALAAGNCVVAKPSEVTPVTAFMLSKICIEAGLPKGVLNIVHGLGPAVGNALVKHPKIKAISFTGGTATGKHIATEAAPQFKKLSLELGGKNPNLIFADCDYSKMLATTVKSSFANQGQICLCGSRIFVEKSIYEQFKKDFINEVKKLKVGHPAEKSTNLGALVSKAHLEKVESYVQQIKHQNAKLLHGGNRVKVKDYEDGFYFEPTVIEVQSNTCALNQEEIFGPVVTIMPFKDETEALHLANESPYGLSATLWTQNIDRAMRLSQELETGIVWVNTWLNRDLRTPFGGTKQSGVGREGGLEALRFFTEPKNICIAYNQHP</sequence>
<dbReference type="Proteomes" id="UP000599179">
    <property type="component" value="Unassembled WGS sequence"/>
</dbReference>
<evidence type="ECO:0000256" key="3">
    <source>
        <dbReference type="ARBA" id="ARBA00023027"/>
    </source>
</evidence>
<dbReference type="InterPro" id="IPR016162">
    <property type="entry name" value="Ald_DH_N"/>
</dbReference>
<dbReference type="EMBL" id="BMGM01000012">
    <property type="protein sequence ID" value="GGE43572.1"/>
    <property type="molecule type" value="Genomic_DNA"/>
</dbReference>
<dbReference type="Gene3D" id="3.40.309.10">
    <property type="entry name" value="Aldehyde Dehydrogenase, Chain A, domain 2"/>
    <property type="match status" value="1"/>
</dbReference>
<dbReference type="Pfam" id="PF00171">
    <property type="entry name" value="Aldedh"/>
    <property type="match status" value="1"/>
</dbReference>
<comment type="similarity">
    <text evidence="1 5">Belongs to the aldehyde dehydrogenase family.</text>
</comment>
<accession>A0ABQ1SJU5</accession>
<evidence type="ECO:0000256" key="1">
    <source>
        <dbReference type="ARBA" id="ARBA00009986"/>
    </source>
</evidence>
<feature type="active site" evidence="4">
    <location>
        <position position="249"/>
    </location>
</feature>
<dbReference type="PROSITE" id="PS00687">
    <property type="entry name" value="ALDEHYDE_DEHYDR_GLU"/>
    <property type="match status" value="1"/>
</dbReference>
<dbReference type="SUPFAM" id="SSF53720">
    <property type="entry name" value="ALDH-like"/>
    <property type="match status" value="1"/>
</dbReference>
<protein>
    <submittedName>
        <fullName evidence="7">2-hydroxymuconic semialdehyde dehydrogenase</fullName>
    </submittedName>
</protein>
<name>A0ABQ1SJU5_9FLAO</name>
<dbReference type="Gene3D" id="3.40.605.10">
    <property type="entry name" value="Aldehyde Dehydrogenase, Chain A, domain 1"/>
    <property type="match status" value="1"/>
</dbReference>
<dbReference type="InterPro" id="IPR029510">
    <property type="entry name" value="Ald_DH_CS_GLU"/>
</dbReference>
<evidence type="ECO:0000256" key="4">
    <source>
        <dbReference type="PROSITE-ProRule" id="PRU10007"/>
    </source>
</evidence>
<evidence type="ECO:0000313" key="7">
    <source>
        <dbReference type="EMBL" id="GGE43572.1"/>
    </source>
</evidence>
<organism evidence="7 8">
    <name type="scientific">Psychroflexus planctonicus</name>
    <dbReference type="NCBI Taxonomy" id="1526575"/>
    <lineage>
        <taxon>Bacteria</taxon>
        <taxon>Pseudomonadati</taxon>
        <taxon>Bacteroidota</taxon>
        <taxon>Flavobacteriia</taxon>
        <taxon>Flavobacteriales</taxon>
        <taxon>Flavobacteriaceae</taxon>
        <taxon>Psychroflexus</taxon>
    </lineage>
</organism>
<dbReference type="CDD" id="cd07093">
    <property type="entry name" value="ALDH_F8_HMSADH"/>
    <property type="match status" value="1"/>
</dbReference>
<evidence type="ECO:0000259" key="6">
    <source>
        <dbReference type="Pfam" id="PF00171"/>
    </source>
</evidence>
<evidence type="ECO:0000313" key="8">
    <source>
        <dbReference type="Proteomes" id="UP000599179"/>
    </source>
</evidence>
<dbReference type="InterPro" id="IPR016163">
    <property type="entry name" value="Ald_DH_C"/>
</dbReference>
<feature type="domain" description="Aldehyde dehydrogenase" evidence="6">
    <location>
        <begin position="12"/>
        <end position="476"/>
    </location>
</feature>
<gene>
    <name evidence="7" type="ORF">GCM10010832_24420</name>
</gene>
<proteinExistence type="inferred from homology"/>
<keyword evidence="3" id="KW-0520">NAD</keyword>
<dbReference type="InterPro" id="IPR016160">
    <property type="entry name" value="Ald_DH_CS_CYS"/>
</dbReference>
<evidence type="ECO:0000256" key="2">
    <source>
        <dbReference type="ARBA" id="ARBA00023002"/>
    </source>
</evidence>
<dbReference type="InterPro" id="IPR015590">
    <property type="entry name" value="Aldehyde_DH_dom"/>
</dbReference>
<dbReference type="PROSITE" id="PS00070">
    <property type="entry name" value="ALDEHYDE_DEHYDR_CYS"/>
    <property type="match status" value="1"/>
</dbReference>
<keyword evidence="2 5" id="KW-0560">Oxidoreductase</keyword>